<dbReference type="Proteomes" id="UP001617669">
    <property type="component" value="Unassembled WGS sequence"/>
</dbReference>
<dbReference type="RefSeq" id="WP_400881748.1">
    <property type="nucleotide sequence ID" value="NZ_JBIWXY010000001.1"/>
</dbReference>
<organism evidence="4 5">
    <name type="scientific">Methylobacillus methanolivorans</name>
    <dbReference type="NCBI Taxonomy" id="1848927"/>
    <lineage>
        <taxon>Bacteria</taxon>
        <taxon>Pseudomonadati</taxon>
        <taxon>Pseudomonadota</taxon>
        <taxon>Betaproteobacteria</taxon>
        <taxon>Nitrosomonadales</taxon>
        <taxon>Methylophilaceae</taxon>
        <taxon>Methylobacillus</taxon>
    </lineage>
</organism>
<dbReference type="Pfam" id="PF13449">
    <property type="entry name" value="Phytase-like"/>
    <property type="match status" value="1"/>
</dbReference>
<dbReference type="InterPro" id="IPR027372">
    <property type="entry name" value="Phytase-like_dom"/>
</dbReference>
<evidence type="ECO:0000259" key="2">
    <source>
        <dbReference type="Pfam" id="PF07589"/>
    </source>
</evidence>
<feature type="signal peptide" evidence="1">
    <location>
        <begin position="1"/>
        <end position="21"/>
    </location>
</feature>
<dbReference type="InterPro" id="IPR013424">
    <property type="entry name" value="Ice-binding_C"/>
</dbReference>
<proteinExistence type="predicted"/>
<keyword evidence="1" id="KW-0732">Signal</keyword>
<name>A0ABW8GM15_9PROT</name>
<gene>
    <name evidence="4" type="ORF">ACIKP9_09445</name>
</gene>
<sequence length="471" mass="49624">MTLKHSLIAMALAMAFHNAHAAPVFIATGSISGADLSDLTGTLESGVAANILGGMSSGLAWAGGNTFLALPDRGPNATNWNAAVDNTTSYIPRFNTVTLNLSATVTGGVYNYSLTPTLTSTTLLYSSTALNYGAVTPSINTAGKYYFSGRSDNFAAGNSLNSNNARLDPEAIRVSNDGKSVYISDEYGPYVYQFNRATGERTNVYSLPSAFAANNLSSQGALEISGNSAGRLANKGMEGLAITPNGKTLVGFEQGPLLQDGGDGGRINRIVTIDTATGATKQFVYDNLLTDKNKTYNSSEILAVNDHEFLVLERDGKGLGDGSKADVKRIYKIDLAGATDISTLNLSGEANLLPYAVQKTLFLDLKSSFTAAGITASNIPSKLEGMAFGADIIENGLTYHTLYVGNDNDFIAEAGDNKFFVFKFTDADLGTTTGFVNQAFIAAVPEADSYAMLLAGLGVIGFVTRRRSMQS</sequence>
<dbReference type="PANTHER" id="PTHR37957:SF1">
    <property type="entry name" value="PHYTASE-LIKE DOMAIN-CONTAINING PROTEIN"/>
    <property type="match status" value="1"/>
</dbReference>
<evidence type="ECO:0000313" key="4">
    <source>
        <dbReference type="EMBL" id="MFJ5446451.1"/>
    </source>
</evidence>
<comment type="caution">
    <text evidence="4">The sequence shown here is derived from an EMBL/GenBank/DDBJ whole genome shotgun (WGS) entry which is preliminary data.</text>
</comment>
<feature type="domain" description="Phytase-like" evidence="3">
    <location>
        <begin position="52"/>
        <end position="410"/>
    </location>
</feature>
<reference evidence="4 5" key="1">
    <citation type="submission" date="2024-11" db="EMBL/GenBank/DDBJ databases">
        <authorList>
            <person name="Kaparullina E.N."/>
            <person name="Delegan Y.A."/>
            <person name="Doronina N.V."/>
        </authorList>
    </citation>
    <scope>NUCLEOTIDE SEQUENCE [LARGE SCALE GENOMIC DNA]</scope>
    <source>
        <strain evidence="4 5">7sh_L</strain>
    </source>
</reference>
<dbReference type="Pfam" id="PF07589">
    <property type="entry name" value="PEP-CTERM"/>
    <property type="match status" value="1"/>
</dbReference>
<evidence type="ECO:0000256" key="1">
    <source>
        <dbReference type="SAM" id="SignalP"/>
    </source>
</evidence>
<dbReference type="PANTHER" id="PTHR37957">
    <property type="entry name" value="BLR7070 PROTEIN"/>
    <property type="match status" value="1"/>
</dbReference>
<evidence type="ECO:0000259" key="3">
    <source>
        <dbReference type="Pfam" id="PF13449"/>
    </source>
</evidence>
<keyword evidence="5" id="KW-1185">Reference proteome</keyword>
<feature type="chain" id="PRO_5047149589" evidence="1">
    <location>
        <begin position="22"/>
        <end position="471"/>
    </location>
</feature>
<dbReference type="EMBL" id="JBIWXY010000001">
    <property type="protein sequence ID" value="MFJ5446451.1"/>
    <property type="molecule type" value="Genomic_DNA"/>
</dbReference>
<accession>A0ABW8GM15</accession>
<feature type="domain" description="Ice-binding protein C-terminal" evidence="2">
    <location>
        <begin position="443"/>
        <end position="467"/>
    </location>
</feature>
<dbReference type="SUPFAM" id="SSF50974">
    <property type="entry name" value="Nitrous oxide reductase, N-terminal domain"/>
    <property type="match status" value="1"/>
</dbReference>
<evidence type="ECO:0000313" key="5">
    <source>
        <dbReference type="Proteomes" id="UP001617669"/>
    </source>
</evidence>
<protein>
    <submittedName>
        <fullName evidence="4">Esterase-like activity of phytase family protein</fullName>
    </submittedName>
</protein>
<dbReference type="InterPro" id="IPR011045">
    <property type="entry name" value="N2O_reductase_N"/>
</dbReference>